<protein>
    <submittedName>
        <fullName evidence="2">Methyltransferase domain protein</fullName>
    </submittedName>
</protein>
<dbReference type="InterPro" id="IPR029063">
    <property type="entry name" value="SAM-dependent_MTases_sf"/>
</dbReference>
<dbReference type="KEGG" id="acaf:CA12_34120"/>
<keyword evidence="3" id="KW-1185">Reference proteome</keyword>
<keyword evidence="2" id="KW-0808">Transferase</keyword>
<keyword evidence="2" id="KW-0489">Methyltransferase</keyword>
<dbReference type="AlphaFoldDB" id="A0A517PD43"/>
<dbReference type="Pfam" id="PF08242">
    <property type="entry name" value="Methyltransf_12"/>
    <property type="match status" value="1"/>
</dbReference>
<dbReference type="NCBIfam" id="TIGR03587">
    <property type="entry name" value="Pse_Me-ase"/>
    <property type="match status" value="1"/>
</dbReference>
<dbReference type="EMBL" id="CP036265">
    <property type="protein sequence ID" value="QDT17292.1"/>
    <property type="molecule type" value="Genomic_DNA"/>
</dbReference>
<dbReference type="Gene3D" id="3.40.50.150">
    <property type="entry name" value="Vaccinia Virus protein VP39"/>
    <property type="match status" value="1"/>
</dbReference>
<dbReference type="RefSeq" id="WP_207622027.1">
    <property type="nucleotide sequence ID" value="NZ_CP036265.1"/>
</dbReference>
<gene>
    <name evidence="2" type="ORF">CA12_34120</name>
</gene>
<sequence>MSGSQENDGPAAVGRAGMEQESFWRGEFGDAYVDRNAAETLLAGNLAHWAATLRRAPGVTSALELGCNVGANLQALRLLRPGIKLSAVEINEKAARAAREAFPHAEISLGSLLDYEPAGTFDLVFTCGVLIHQAPDVLPHIYDLMHRASARYLMVCEYYNPSPVEISYRGHTGKLFKRDFAGDLLDRFDDLRLVDYEFVYRRDPVYPRDDTTWFLLEKVAR</sequence>
<organism evidence="2 3">
    <name type="scientific">Alienimonas californiensis</name>
    <dbReference type="NCBI Taxonomy" id="2527989"/>
    <lineage>
        <taxon>Bacteria</taxon>
        <taxon>Pseudomonadati</taxon>
        <taxon>Planctomycetota</taxon>
        <taxon>Planctomycetia</taxon>
        <taxon>Planctomycetales</taxon>
        <taxon>Planctomycetaceae</taxon>
        <taxon>Alienimonas</taxon>
    </lineage>
</organism>
<evidence type="ECO:0000313" key="3">
    <source>
        <dbReference type="Proteomes" id="UP000318741"/>
    </source>
</evidence>
<dbReference type="InterPro" id="IPR020027">
    <property type="entry name" value="Pseudamin_synth-assoc_MeTrfase"/>
</dbReference>
<reference evidence="2 3" key="1">
    <citation type="submission" date="2019-02" db="EMBL/GenBank/DDBJ databases">
        <title>Deep-cultivation of Planctomycetes and their phenomic and genomic characterization uncovers novel biology.</title>
        <authorList>
            <person name="Wiegand S."/>
            <person name="Jogler M."/>
            <person name="Boedeker C."/>
            <person name="Pinto D."/>
            <person name="Vollmers J."/>
            <person name="Rivas-Marin E."/>
            <person name="Kohn T."/>
            <person name="Peeters S.H."/>
            <person name="Heuer A."/>
            <person name="Rast P."/>
            <person name="Oberbeckmann S."/>
            <person name="Bunk B."/>
            <person name="Jeske O."/>
            <person name="Meyerdierks A."/>
            <person name="Storesund J.E."/>
            <person name="Kallscheuer N."/>
            <person name="Luecker S."/>
            <person name="Lage O.M."/>
            <person name="Pohl T."/>
            <person name="Merkel B.J."/>
            <person name="Hornburger P."/>
            <person name="Mueller R.-W."/>
            <person name="Bruemmer F."/>
            <person name="Labrenz M."/>
            <person name="Spormann A.M."/>
            <person name="Op den Camp H."/>
            <person name="Overmann J."/>
            <person name="Amann R."/>
            <person name="Jetten M.S.M."/>
            <person name="Mascher T."/>
            <person name="Medema M.H."/>
            <person name="Devos D.P."/>
            <person name="Kaster A.-K."/>
            <person name="Ovreas L."/>
            <person name="Rohde M."/>
            <person name="Galperin M.Y."/>
            <person name="Jogler C."/>
        </authorList>
    </citation>
    <scope>NUCLEOTIDE SEQUENCE [LARGE SCALE GENOMIC DNA]</scope>
    <source>
        <strain evidence="2 3">CA12</strain>
    </source>
</reference>
<evidence type="ECO:0000259" key="1">
    <source>
        <dbReference type="Pfam" id="PF08242"/>
    </source>
</evidence>
<dbReference type="Proteomes" id="UP000318741">
    <property type="component" value="Chromosome"/>
</dbReference>
<evidence type="ECO:0000313" key="2">
    <source>
        <dbReference type="EMBL" id="QDT17292.1"/>
    </source>
</evidence>
<proteinExistence type="predicted"/>
<dbReference type="GO" id="GO:0008168">
    <property type="term" value="F:methyltransferase activity"/>
    <property type="evidence" value="ECO:0007669"/>
    <property type="project" value="UniProtKB-KW"/>
</dbReference>
<dbReference type="GO" id="GO:0032259">
    <property type="term" value="P:methylation"/>
    <property type="evidence" value="ECO:0007669"/>
    <property type="project" value="UniProtKB-KW"/>
</dbReference>
<name>A0A517PD43_9PLAN</name>
<feature type="domain" description="Methyltransferase type 12" evidence="1">
    <location>
        <begin position="63"/>
        <end position="145"/>
    </location>
</feature>
<accession>A0A517PD43</accession>
<dbReference type="InterPro" id="IPR013217">
    <property type="entry name" value="Methyltransf_12"/>
</dbReference>
<dbReference type="SUPFAM" id="SSF53335">
    <property type="entry name" value="S-adenosyl-L-methionine-dependent methyltransferases"/>
    <property type="match status" value="1"/>
</dbReference>